<feature type="region of interest" description="Disordered" evidence="1">
    <location>
        <begin position="47"/>
        <end position="67"/>
    </location>
</feature>
<accession>A0A832M358</accession>
<feature type="transmembrane region" description="Helical" evidence="2">
    <location>
        <begin position="20"/>
        <end position="40"/>
    </location>
</feature>
<name>A0A832M358_9CYAN</name>
<comment type="caution">
    <text evidence="3">The sequence shown here is derived from an EMBL/GenBank/DDBJ whole genome shotgun (WGS) entry which is preliminary data.</text>
</comment>
<proteinExistence type="predicted"/>
<keyword evidence="2" id="KW-0472">Membrane</keyword>
<keyword evidence="2" id="KW-1133">Transmembrane helix</keyword>
<protein>
    <submittedName>
        <fullName evidence="3">Uncharacterized protein</fullName>
    </submittedName>
</protein>
<evidence type="ECO:0000313" key="3">
    <source>
        <dbReference type="EMBL" id="HGW94205.1"/>
    </source>
</evidence>
<keyword evidence="2" id="KW-0812">Transmembrane</keyword>
<reference evidence="3" key="1">
    <citation type="journal article" date="2020" name="mSystems">
        <title>Genome- and Community-Level Interaction Insights into Carbon Utilization and Element Cycling Functions of Hydrothermarchaeota in Hydrothermal Sediment.</title>
        <authorList>
            <person name="Zhou Z."/>
            <person name="Liu Y."/>
            <person name="Xu W."/>
            <person name="Pan J."/>
            <person name="Luo Z.H."/>
            <person name="Li M."/>
        </authorList>
    </citation>
    <scope>NUCLEOTIDE SEQUENCE [LARGE SCALE GENOMIC DNA]</scope>
    <source>
        <strain evidence="3">SpSt-402</strain>
    </source>
</reference>
<dbReference type="EMBL" id="DSRD01000506">
    <property type="protein sequence ID" value="HGW94205.1"/>
    <property type="molecule type" value="Genomic_DNA"/>
</dbReference>
<dbReference type="AlphaFoldDB" id="A0A832M358"/>
<evidence type="ECO:0000256" key="2">
    <source>
        <dbReference type="SAM" id="Phobius"/>
    </source>
</evidence>
<evidence type="ECO:0000256" key="1">
    <source>
        <dbReference type="SAM" id="MobiDB-lite"/>
    </source>
</evidence>
<sequence length="82" mass="8843">MSQNQLLNTQTTRSTWSKFLSSGILIAEAAIATTVLSVFVSSSPKLFTTQPPAPTATASEKASPTQSHLAFMRLSLGREHKH</sequence>
<organism evidence="3">
    <name type="scientific">Oscillatoriales cyanobacterium SpSt-402</name>
    <dbReference type="NCBI Taxonomy" id="2282168"/>
    <lineage>
        <taxon>Bacteria</taxon>
        <taxon>Bacillati</taxon>
        <taxon>Cyanobacteriota</taxon>
        <taxon>Cyanophyceae</taxon>
        <taxon>Oscillatoriophycideae</taxon>
        <taxon>Oscillatoriales</taxon>
    </lineage>
</organism>
<gene>
    <name evidence="3" type="ORF">ENR47_07975</name>
</gene>